<evidence type="ECO:0000313" key="1">
    <source>
        <dbReference type="EMBL" id="MBA4669376.1"/>
    </source>
</evidence>
<dbReference type="InterPro" id="IPR039279">
    <property type="entry name" value="QRT3-like"/>
</dbReference>
<dbReference type="AlphaFoldDB" id="A0A7C9AK95"/>
<dbReference type="InterPro" id="IPR011050">
    <property type="entry name" value="Pectin_lyase_fold/virulence"/>
</dbReference>
<dbReference type="PANTHER" id="PTHR33928">
    <property type="entry name" value="POLYGALACTURONASE QRT3"/>
    <property type="match status" value="1"/>
</dbReference>
<protein>
    <submittedName>
        <fullName evidence="1">Endo-polygalacturonase</fullName>
        <ecNumber evidence="1">3.2.1.15</ecNumber>
    </submittedName>
</protein>
<organism evidence="1">
    <name type="scientific">Opuntia streptacantha</name>
    <name type="common">Prickly pear cactus</name>
    <name type="synonym">Opuntia cardona</name>
    <dbReference type="NCBI Taxonomy" id="393608"/>
    <lineage>
        <taxon>Eukaryota</taxon>
        <taxon>Viridiplantae</taxon>
        <taxon>Streptophyta</taxon>
        <taxon>Embryophyta</taxon>
        <taxon>Tracheophyta</taxon>
        <taxon>Spermatophyta</taxon>
        <taxon>Magnoliopsida</taxon>
        <taxon>eudicotyledons</taxon>
        <taxon>Gunneridae</taxon>
        <taxon>Pentapetalae</taxon>
        <taxon>Caryophyllales</taxon>
        <taxon>Cactineae</taxon>
        <taxon>Cactaceae</taxon>
        <taxon>Opuntioideae</taxon>
        <taxon>Opuntia</taxon>
    </lineage>
</organism>
<dbReference type="PANTHER" id="PTHR33928:SF7">
    <property type="entry name" value="POLYGALACTURONASE QRT3"/>
    <property type="match status" value="1"/>
</dbReference>
<sequence length="201" mass="21603">MVSGQANLISGVHCYNKATSFGGTGIYLKLPQLTQTRIVNSYLDYTGIVAEDPVQLIVSNNFFLGDAFITLKSIKGVANGVNIVDNMFSGSGKGVDIVQLDGQFGNVDQVVIDRNNVDGMNVKATIARVAVQGNGSSWTADFNRILLFPNLIKHVQYTLRTGGDLFPVHALRNVSDNRVTIVSNLASPTSVYVMVDQGFGS</sequence>
<keyword evidence="1" id="KW-0378">Hydrolase</keyword>
<dbReference type="SUPFAM" id="SSF51126">
    <property type="entry name" value="Pectin lyase-like"/>
    <property type="match status" value="1"/>
</dbReference>
<dbReference type="EC" id="3.2.1.15" evidence="1"/>
<dbReference type="GO" id="GO:0004650">
    <property type="term" value="F:polygalacturonase activity"/>
    <property type="evidence" value="ECO:0007669"/>
    <property type="project" value="UniProtKB-EC"/>
</dbReference>
<proteinExistence type="predicted"/>
<name>A0A7C9AK95_OPUST</name>
<reference evidence="1" key="1">
    <citation type="journal article" date="2013" name="J. Plant Res.">
        <title>Effect of fungi and light on seed germination of three Opuntia species from semiarid lands of central Mexico.</title>
        <authorList>
            <person name="Delgado-Sanchez P."/>
            <person name="Jimenez-Bremont J.F."/>
            <person name="Guerrero-Gonzalez Mde L."/>
            <person name="Flores J."/>
        </authorList>
    </citation>
    <scope>NUCLEOTIDE SEQUENCE</scope>
    <source>
        <tissue evidence="1">Cladode</tissue>
    </source>
</reference>
<keyword evidence="1" id="KW-0326">Glycosidase</keyword>
<accession>A0A7C9AK95</accession>
<reference evidence="1" key="2">
    <citation type="submission" date="2020-07" db="EMBL/GenBank/DDBJ databases">
        <authorList>
            <person name="Vera ALvarez R."/>
            <person name="Arias-Moreno D.M."/>
            <person name="Jimenez-Jacinto V."/>
            <person name="Jimenez-Bremont J.F."/>
            <person name="Swaminathan K."/>
            <person name="Moose S.P."/>
            <person name="Guerrero-Gonzalez M.L."/>
            <person name="Marino-Ramirez L."/>
            <person name="Landsman D."/>
            <person name="Rodriguez-Kessler M."/>
            <person name="Delgado-Sanchez P."/>
        </authorList>
    </citation>
    <scope>NUCLEOTIDE SEQUENCE</scope>
    <source>
        <tissue evidence="1">Cladode</tissue>
    </source>
</reference>
<dbReference type="EMBL" id="GISG01243214">
    <property type="protein sequence ID" value="MBA4669376.1"/>
    <property type="molecule type" value="Transcribed_RNA"/>
</dbReference>